<sequence>MLLLSTRRPSVRAPAMQPTVDDTMNARYRLAGAIALVCALGALPTLAPAQAPWADRLKGTLPVVPPASEPATDEATPSVPVGVEHETLAAGLKEALAIGSQRAVEAASKTDGYLGNPAIRIPMPGLLDDASSMLRGIGLGRQVDAFEKSMNRAAEKAAPKAGGILADAVREMTIDDARSILVGSPDGATRFLRRRAGDRIADEFRPIIADSMQEQGVTAAFSELSEQAKQRLPALETADALDLPEYVTRKSVDGLFVLLAEEEKKIRADPAARTTDLLREVFGDSD</sequence>
<dbReference type="InterPro" id="IPR025245">
    <property type="entry name" value="DUF4197"/>
</dbReference>
<proteinExistence type="predicted"/>
<name>W0DMP6_9GAMM</name>
<evidence type="ECO:0000313" key="2">
    <source>
        <dbReference type="Proteomes" id="UP000005289"/>
    </source>
</evidence>
<protein>
    <recommendedName>
        <fullName evidence="3">DUF4197 domain-containing protein</fullName>
    </recommendedName>
</protein>
<dbReference type="HOGENOM" id="CLU_085032_0_0_6"/>
<gene>
    <name evidence="1" type="ORF">THITH_10080</name>
</gene>
<dbReference type="Pfam" id="PF13852">
    <property type="entry name" value="DUF4197"/>
    <property type="match status" value="1"/>
</dbReference>
<reference evidence="1 2" key="1">
    <citation type="submission" date="2013-12" db="EMBL/GenBank/DDBJ databases">
        <authorList>
            <consortium name="DOE Joint Genome Institute"/>
            <person name="Muyzer G."/>
            <person name="Huntemann M."/>
            <person name="Han J."/>
            <person name="Chen A."/>
            <person name="Kyrpides N."/>
            <person name="Mavromatis K."/>
            <person name="Markowitz V."/>
            <person name="Palaniappan K."/>
            <person name="Ivanova N."/>
            <person name="Schaumberg A."/>
            <person name="Pati A."/>
            <person name="Liolios K."/>
            <person name="Nordberg H.P."/>
            <person name="Cantor M.N."/>
            <person name="Hua S.X."/>
            <person name="Woyke T."/>
        </authorList>
    </citation>
    <scope>NUCLEOTIDE SEQUENCE [LARGE SCALE GENOMIC DNA]</scope>
    <source>
        <strain evidence="1 2">ARh 1</strain>
    </source>
</reference>
<dbReference type="KEGG" id="tti:THITH_10080"/>
<dbReference type="AlphaFoldDB" id="W0DMP6"/>
<accession>W0DMP6</accession>
<keyword evidence="2" id="KW-1185">Reference proteome</keyword>
<evidence type="ECO:0000313" key="1">
    <source>
        <dbReference type="EMBL" id="AHE98542.1"/>
    </source>
</evidence>
<dbReference type="EMBL" id="CP007029">
    <property type="protein sequence ID" value="AHE98542.1"/>
    <property type="molecule type" value="Genomic_DNA"/>
</dbReference>
<organism evidence="1 2">
    <name type="scientific">Thioalkalivibrio paradoxus ARh 1</name>
    <dbReference type="NCBI Taxonomy" id="713585"/>
    <lineage>
        <taxon>Bacteria</taxon>
        <taxon>Pseudomonadati</taxon>
        <taxon>Pseudomonadota</taxon>
        <taxon>Gammaproteobacteria</taxon>
        <taxon>Chromatiales</taxon>
        <taxon>Ectothiorhodospiraceae</taxon>
        <taxon>Thioalkalivibrio</taxon>
    </lineage>
</organism>
<dbReference type="Proteomes" id="UP000005289">
    <property type="component" value="Chromosome"/>
</dbReference>
<evidence type="ECO:0008006" key="3">
    <source>
        <dbReference type="Google" id="ProtNLM"/>
    </source>
</evidence>